<reference evidence="1" key="1">
    <citation type="submission" date="2020-02" db="EMBL/GenBank/DDBJ databases">
        <authorList>
            <consortium name="GenomeTrakr network: Whole genome sequencing for foodborne pathogen traceback"/>
        </authorList>
    </citation>
    <scope>NUCLEOTIDE SEQUENCE</scope>
    <source>
        <strain evidence="1">CFSAN046653</strain>
    </source>
</reference>
<name>A0AAI9B7C4_ECOLX</name>
<dbReference type="Proteomes" id="UP000775646">
    <property type="component" value="Unassembled WGS sequence"/>
</dbReference>
<proteinExistence type="predicted"/>
<sequence length="63" mass="7009">MSMVKHKRGTLYTLDVQQEAELKALVNKSDDYIDYSDIPASGSDAWADAKRSNFLPNPGIHAQ</sequence>
<organism evidence="1 2">
    <name type="scientific">Escherichia coli</name>
    <dbReference type="NCBI Taxonomy" id="562"/>
    <lineage>
        <taxon>Bacteria</taxon>
        <taxon>Pseudomonadati</taxon>
        <taxon>Pseudomonadota</taxon>
        <taxon>Gammaproteobacteria</taxon>
        <taxon>Enterobacterales</taxon>
        <taxon>Enterobacteriaceae</taxon>
        <taxon>Escherichia</taxon>
    </lineage>
</organism>
<protein>
    <submittedName>
        <fullName evidence="1">Antitoxin</fullName>
    </submittedName>
</protein>
<accession>A0AAI9B7C4</accession>
<comment type="caution">
    <text evidence="1">The sequence shown here is derived from an EMBL/GenBank/DDBJ whole genome shotgun (WGS) entry which is preliminary data.</text>
</comment>
<dbReference type="AlphaFoldDB" id="A0AAI9B7C4"/>
<evidence type="ECO:0000313" key="2">
    <source>
        <dbReference type="Proteomes" id="UP000775646"/>
    </source>
</evidence>
<dbReference type="EMBL" id="AASZRA010000012">
    <property type="protein sequence ID" value="EFI6953046.1"/>
    <property type="molecule type" value="Genomic_DNA"/>
</dbReference>
<dbReference type="RefSeq" id="WP_065228147.1">
    <property type="nucleotide sequence ID" value="NZ_CP015229.1"/>
</dbReference>
<evidence type="ECO:0000313" key="1">
    <source>
        <dbReference type="EMBL" id="EFI6953046.1"/>
    </source>
</evidence>
<gene>
    <name evidence="1" type="ORF">BCB93_002695</name>
</gene>